<dbReference type="EC" id="5.4.99.-" evidence="9"/>
<evidence type="ECO:0000256" key="7">
    <source>
        <dbReference type="ARBA" id="ARBA00037305"/>
    </source>
</evidence>
<evidence type="ECO:0000256" key="5">
    <source>
        <dbReference type="ARBA" id="ARBA00036184"/>
    </source>
</evidence>
<dbReference type="EMBL" id="AEVO01000039">
    <property type="protein sequence ID" value="EFY07364.1"/>
    <property type="molecule type" value="Genomic_DNA"/>
</dbReference>
<dbReference type="InterPro" id="IPR050188">
    <property type="entry name" value="RluA_PseudoU_synthase"/>
</dbReference>
<evidence type="ECO:0000313" key="11">
    <source>
        <dbReference type="EMBL" id="EFY07364.1"/>
    </source>
</evidence>
<dbReference type="AlphaFoldDB" id="E8LJE1"/>
<feature type="domain" description="Pseudouridine synthase RsuA/RluA-like" evidence="10">
    <location>
        <begin position="23"/>
        <end position="168"/>
    </location>
</feature>
<dbReference type="CDD" id="cd02869">
    <property type="entry name" value="PseudoU_synth_RluA_like"/>
    <property type="match status" value="1"/>
</dbReference>
<dbReference type="HOGENOM" id="CLU_016902_11_1_6"/>
<dbReference type="SUPFAM" id="SSF55120">
    <property type="entry name" value="Pseudouridine synthase"/>
    <property type="match status" value="1"/>
</dbReference>
<evidence type="ECO:0000256" key="2">
    <source>
        <dbReference type="ARBA" id="ARBA00022552"/>
    </source>
</evidence>
<dbReference type="GO" id="GO:0008033">
    <property type="term" value="P:tRNA processing"/>
    <property type="evidence" value="ECO:0007669"/>
    <property type="project" value="UniProtKB-KW"/>
</dbReference>
<organism evidence="11 12">
    <name type="scientific">Succinatimonas hippei (strain DSM 22608 / JCM 16073 / KCTC 15190 / YIT 12066)</name>
    <dbReference type="NCBI Taxonomy" id="762983"/>
    <lineage>
        <taxon>Bacteria</taxon>
        <taxon>Pseudomonadati</taxon>
        <taxon>Pseudomonadota</taxon>
        <taxon>Gammaproteobacteria</taxon>
        <taxon>Aeromonadales</taxon>
        <taxon>Succinivibrionaceae</taxon>
        <taxon>Succinatimonas</taxon>
    </lineage>
</organism>
<dbReference type="Proteomes" id="UP000018458">
    <property type="component" value="Unassembled WGS sequence"/>
</dbReference>
<comment type="similarity">
    <text evidence="1 9">Belongs to the pseudouridine synthase RluA family.</text>
</comment>
<dbReference type="eggNOG" id="COG0564">
    <property type="taxonomic scope" value="Bacteria"/>
</dbReference>
<dbReference type="GO" id="GO:0003723">
    <property type="term" value="F:RNA binding"/>
    <property type="evidence" value="ECO:0007669"/>
    <property type="project" value="InterPro"/>
</dbReference>
<evidence type="ECO:0000256" key="1">
    <source>
        <dbReference type="ARBA" id="ARBA00010876"/>
    </source>
</evidence>
<dbReference type="Pfam" id="PF00849">
    <property type="entry name" value="PseudoU_synth_2"/>
    <property type="match status" value="1"/>
</dbReference>
<name>E8LJE1_SUCHY</name>
<dbReference type="STRING" id="762983.HMPREF9444_00818"/>
<sequence length="242" mass="27146">MTEDFVYNPPLFPFLDVLYEDDDIMVVNKPSGLLSVPGRLKEHHDSILSRIKSSYPDAFAVHRLDMGTSGVLVVGLNKNAVSNLGKQFMGREVKKIYIAIVDGIIEKSGSVSLPLILDINNRPYQKVDFEVGKPALTFYEPLCHDGKTTLVRLFPLTGRSHQLRVHLKEIGHPILGDHLYAPPEIRDASPHLYLHAGCLSFCHPVSGNRMEFCAPPPFDIPSEFMPNNSWFELIPKEIDFPA</sequence>
<evidence type="ECO:0000256" key="8">
    <source>
        <dbReference type="PIRSR" id="PIRSR606225-1"/>
    </source>
</evidence>
<proteinExistence type="inferred from homology"/>
<evidence type="ECO:0000259" key="10">
    <source>
        <dbReference type="Pfam" id="PF00849"/>
    </source>
</evidence>
<gene>
    <name evidence="11" type="ORF">HMPREF9444_00818</name>
</gene>
<dbReference type="RefSeq" id="WP_009143029.1">
    <property type="nucleotide sequence ID" value="NZ_GL830976.1"/>
</dbReference>
<keyword evidence="4 9" id="KW-0413">Isomerase</keyword>
<feature type="active site" evidence="8">
    <location>
        <position position="65"/>
    </location>
</feature>
<evidence type="ECO:0000256" key="9">
    <source>
        <dbReference type="RuleBase" id="RU362028"/>
    </source>
</evidence>
<comment type="function">
    <text evidence="7">Dual specificity enzyme that catalyzes the synthesis of pseudouridine from uracil-746 in 23S ribosomal RNA and from uracil-32 in the anticodon stem and loop of transfer RNAs.</text>
</comment>
<accession>E8LJE1</accession>
<evidence type="ECO:0000256" key="4">
    <source>
        <dbReference type="ARBA" id="ARBA00023235"/>
    </source>
</evidence>
<comment type="catalytic activity">
    <reaction evidence="9">
        <text>a uridine in RNA = a pseudouridine in RNA</text>
        <dbReference type="Rhea" id="RHEA:48348"/>
        <dbReference type="Rhea" id="RHEA-COMP:12068"/>
        <dbReference type="Rhea" id="RHEA-COMP:12069"/>
        <dbReference type="ChEBI" id="CHEBI:65314"/>
        <dbReference type="ChEBI" id="CHEBI:65315"/>
    </reaction>
</comment>
<comment type="caution">
    <text evidence="11">The sequence shown here is derived from an EMBL/GenBank/DDBJ whole genome shotgun (WGS) entry which is preliminary data.</text>
</comment>
<keyword evidence="12" id="KW-1185">Reference proteome</keyword>
<dbReference type="InterPro" id="IPR020103">
    <property type="entry name" value="PsdUridine_synth_cat_dom_sf"/>
</dbReference>
<keyword evidence="3" id="KW-0819">tRNA processing</keyword>
<keyword evidence="2" id="KW-0698">rRNA processing</keyword>
<dbReference type="InterPro" id="IPR006224">
    <property type="entry name" value="PsdUridine_synth_RluA-like_CS"/>
</dbReference>
<comment type="catalytic activity">
    <reaction evidence="5">
        <text>uridine(32) in tRNA = pseudouridine(32) in tRNA</text>
        <dbReference type="Rhea" id="RHEA:42544"/>
        <dbReference type="Rhea" id="RHEA-COMP:10107"/>
        <dbReference type="Rhea" id="RHEA-COMP:10108"/>
        <dbReference type="ChEBI" id="CHEBI:65314"/>
        <dbReference type="ChEBI" id="CHEBI:65315"/>
        <dbReference type="EC" id="5.4.99.28"/>
    </reaction>
</comment>
<dbReference type="PANTHER" id="PTHR21600">
    <property type="entry name" value="MITOCHONDRIAL RNA PSEUDOURIDINE SYNTHASE"/>
    <property type="match status" value="1"/>
</dbReference>
<dbReference type="Gene3D" id="3.30.2350.10">
    <property type="entry name" value="Pseudouridine synthase"/>
    <property type="match status" value="1"/>
</dbReference>
<evidence type="ECO:0000256" key="3">
    <source>
        <dbReference type="ARBA" id="ARBA00022694"/>
    </source>
</evidence>
<comment type="function">
    <text evidence="9">Responsible for synthesis of pseudouridine from uracil.</text>
</comment>
<dbReference type="GO" id="GO:0160142">
    <property type="term" value="F:23S rRNA pseudouridine(746) synthase activity"/>
    <property type="evidence" value="ECO:0007669"/>
    <property type="project" value="UniProtKB-EC"/>
</dbReference>
<dbReference type="PANTHER" id="PTHR21600:SF91">
    <property type="entry name" value="DUAL-SPECIFICITY RNA PSEUDOURIDINE SYNTHASE RLUA"/>
    <property type="match status" value="1"/>
</dbReference>
<protein>
    <recommendedName>
        <fullName evidence="9">Pseudouridine synthase</fullName>
        <ecNumber evidence="9">5.4.99.-</ecNumber>
    </recommendedName>
</protein>
<comment type="catalytic activity">
    <reaction evidence="6">
        <text>uridine(746) in 23S rRNA = pseudouridine(746) in 23S rRNA</text>
        <dbReference type="Rhea" id="RHEA:42548"/>
        <dbReference type="Rhea" id="RHEA-COMP:10109"/>
        <dbReference type="Rhea" id="RHEA-COMP:10110"/>
        <dbReference type="ChEBI" id="CHEBI:65314"/>
        <dbReference type="ChEBI" id="CHEBI:65315"/>
        <dbReference type="EC" id="5.4.99.29"/>
    </reaction>
</comment>
<dbReference type="PROSITE" id="PS01129">
    <property type="entry name" value="PSI_RLU"/>
    <property type="match status" value="1"/>
</dbReference>
<dbReference type="GO" id="GO:0000455">
    <property type="term" value="P:enzyme-directed rRNA pseudouridine synthesis"/>
    <property type="evidence" value="ECO:0007669"/>
    <property type="project" value="TreeGrafter"/>
</dbReference>
<dbReference type="InterPro" id="IPR006145">
    <property type="entry name" value="PsdUridine_synth_RsuA/RluA"/>
</dbReference>
<dbReference type="InterPro" id="IPR006225">
    <property type="entry name" value="PsdUridine_synth_RluC/D"/>
</dbReference>
<dbReference type="OrthoDB" id="9785808at2"/>
<dbReference type="NCBIfam" id="TIGR00005">
    <property type="entry name" value="rluA_subfam"/>
    <property type="match status" value="1"/>
</dbReference>
<evidence type="ECO:0000256" key="6">
    <source>
        <dbReference type="ARBA" id="ARBA00036916"/>
    </source>
</evidence>
<reference evidence="11 12" key="1">
    <citation type="submission" date="2011-01" db="EMBL/GenBank/DDBJ databases">
        <authorList>
            <person name="Weinstock G."/>
            <person name="Sodergren E."/>
            <person name="Clifton S."/>
            <person name="Fulton L."/>
            <person name="Fulton B."/>
            <person name="Courtney L."/>
            <person name="Fronick C."/>
            <person name="Harrison M."/>
            <person name="Strong C."/>
            <person name="Farmer C."/>
            <person name="Delahaunty K."/>
            <person name="Markovic C."/>
            <person name="Hall O."/>
            <person name="Minx P."/>
            <person name="Tomlinson C."/>
            <person name="Mitreva M."/>
            <person name="Hou S."/>
            <person name="Chen J."/>
            <person name="Wollam A."/>
            <person name="Pepin K.H."/>
            <person name="Johnson M."/>
            <person name="Bhonagiri V."/>
            <person name="Zhang X."/>
            <person name="Suruliraj S."/>
            <person name="Warren W."/>
            <person name="Chinwalla A."/>
            <person name="Mardis E.R."/>
            <person name="Wilson R.K."/>
        </authorList>
    </citation>
    <scope>NUCLEOTIDE SEQUENCE [LARGE SCALE GENOMIC DNA]</scope>
    <source>
        <strain evidence="12">DSM 22608 / JCM 16073 / KCTC 15190 / YIT 12066</strain>
    </source>
</reference>
<dbReference type="GO" id="GO:0160151">
    <property type="term" value="F:tRNA pseudouridine(32) synthase activity"/>
    <property type="evidence" value="ECO:0007669"/>
    <property type="project" value="UniProtKB-EC"/>
</dbReference>
<evidence type="ECO:0000313" key="12">
    <source>
        <dbReference type="Proteomes" id="UP000018458"/>
    </source>
</evidence>